<keyword evidence="3" id="KW-0677">Repeat</keyword>
<dbReference type="InterPro" id="IPR017907">
    <property type="entry name" value="Znf_RING_CS"/>
</dbReference>
<keyword evidence="11" id="KW-1185">Reference proteome</keyword>
<feature type="non-terminal residue" evidence="10">
    <location>
        <position position="691"/>
    </location>
</feature>
<feature type="repeat" description="Filamin" evidence="7">
    <location>
        <begin position="334"/>
        <end position="428"/>
    </location>
</feature>
<dbReference type="InterPro" id="IPR014756">
    <property type="entry name" value="Ig_E-set"/>
</dbReference>
<evidence type="ECO:0000256" key="2">
    <source>
        <dbReference type="ARBA" id="ARBA00022723"/>
    </source>
</evidence>
<dbReference type="PANTHER" id="PTHR25462:SF285">
    <property type="entry name" value="RING-TYPE DOMAIN-CONTAINING PROTEIN"/>
    <property type="match status" value="1"/>
</dbReference>
<dbReference type="GO" id="GO:0008270">
    <property type="term" value="F:zinc ion binding"/>
    <property type="evidence" value="ECO:0007669"/>
    <property type="project" value="UniProtKB-KW"/>
</dbReference>
<sequence length="691" mass="77299">MTTISMRPPGDLSLESLRCMGSSHLVETVNINLEDFSEAFLTCSTCLYQYDQDERKAKLLPCSHSVCLVCLQQLLQVQQNANAPSSCLRCPMCREVFALPQGGIHLLPAAFMINQLLDVMNKQRKDVVPHCALHPDDNMLYCEGCDLVFCQHCQQTATNKKCSQHTVIPLAIALKRMSEIMLYRTKNRLKSLEQAQTAINEEIRLLDENADTIVDQINSTFQEVSHIIEARRRELLESVRVRRDDKRKVLRDQVETLSDETKRLEKELETGALDVRELGRKIREWEGNGGDDRMNIEPRENAFLRLNNDTKQLIQDVSSCVGSFGGLSASTTFPGTSTIDQTEPSTTHTESTFRVNTADVNGKPRNTGGDPISAWLEGDGIEKVQCSVKDNENGSYDVTFRVRDAGDYNLHVKIFGRPVKNSPFLVSVIDHHSPKWQLAVELKQPTRVCLDGPEFYVLDTGNNRIRVVKDNGDVVSDITSPCLEGGSAVGMAMVEKERIAVLNWKQKSVSIIDTKRGEIVRKMVHAELQAPMDLAVDRRGRLLVADVEKVFVFDPQFQLLFSFAPKNNHITCLNVGLNDDIMVGTNQGLQLFDGAGRFLREIPVGSSRPMLVESCAVCPSTGRIMAGVVDSKTRRPQLAVALYKGQFVFHIDSFGSRLRRPSGLSMGSGHRVGQCFVVDHACHTVRMYKFL</sequence>
<dbReference type="SUPFAM" id="SSF81296">
    <property type="entry name" value="E set domains"/>
    <property type="match status" value="1"/>
</dbReference>
<dbReference type="SUPFAM" id="SSF101898">
    <property type="entry name" value="NHL repeat"/>
    <property type="match status" value="1"/>
</dbReference>
<evidence type="ECO:0000256" key="5">
    <source>
        <dbReference type="ARBA" id="ARBA00022833"/>
    </source>
</evidence>
<evidence type="ECO:0000256" key="7">
    <source>
        <dbReference type="PROSITE-ProRule" id="PRU00087"/>
    </source>
</evidence>
<dbReference type="InterPro" id="IPR011042">
    <property type="entry name" value="6-blade_b-propeller_TolB-like"/>
</dbReference>
<evidence type="ECO:0000259" key="9">
    <source>
        <dbReference type="PROSITE" id="PS50119"/>
    </source>
</evidence>
<dbReference type="PANTHER" id="PTHR25462">
    <property type="entry name" value="BONUS, ISOFORM C-RELATED"/>
    <property type="match status" value="1"/>
</dbReference>
<evidence type="ECO:0000256" key="4">
    <source>
        <dbReference type="ARBA" id="ARBA00022771"/>
    </source>
</evidence>
<evidence type="ECO:0000313" key="10">
    <source>
        <dbReference type="EMBL" id="CAJ0577842.1"/>
    </source>
</evidence>
<keyword evidence="2" id="KW-0479">Metal-binding</keyword>
<name>A0AA36D0X3_9BILA</name>
<comment type="caution">
    <text evidence="10">The sequence shown here is derived from an EMBL/GenBank/DDBJ whole genome shotgun (WGS) entry which is preliminary data.</text>
</comment>
<keyword evidence="5" id="KW-0862">Zinc</keyword>
<organism evidence="10 11">
    <name type="scientific">Mesorhabditis spiculigera</name>
    <dbReference type="NCBI Taxonomy" id="96644"/>
    <lineage>
        <taxon>Eukaryota</taxon>
        <taxon>Metazoa</taxon>
        <taxon>Ecdysozoa</taxon>
        <taxon>Nematoda</taxon>
        <taxon>Chromadorea</taxon>
        <taxon>Rhabditida</taxon>
        <taxon>Rhabditina</taxon>
        <taxon>Rhabditomorpha</taxon>
        <taxon>Rhabditoidea</taxon>
        <taxon>Rhabditidae</taxon>
        <taxon>Mesorhabditinae</taxon>
        <taxon>Mesorhabditis</taxon>
    </lineage>
</organism>
<dbReference type="GO" id="GO:0061630">
    <property type="term" value="F:ubiquitin protein ligase activity"/>
    <property type="evidence" value="ECO:0007669"/>
    <property type="project" value="TreeGrafter"/>
</dbReference>
<dbReference type="InterPro" id="IPR001298">
    <property type="entry name" value="Filamin/ABP280_rpt"/>
</dbReference>
<dbReference type="PROSITE" id="PS50194">
    <property type="entry name" value="FILAMIN_REPEAT"/>
    <property type="match status" value="1"/>
</dbReference>
<dbReference type="InterPro" id="IPR047153">
    <property type="entry name" value="TRIM45/56/19-like"/>
</dbReference>
<dbReference type="InterPro" id="IPR013783">
    <property type="entry name" value="Ig-like_fold"/>
</dbReference>
<dbReference type="Gene3D" id="2.120.10.30">
    <property type="entry name" value="TolB, C-terminal domain"/>
    <property type="match status" value="1"/>
</dbReference>
<comment type="similarity">
    <text evidence="1">Belongs to the TRIM/RBCC family.</text>
</comment>
<dbReference type="GO" id="GO:0005654">
    <property type="term" value="C:nucleoplasm"/>
    <property type="evidence" value="ECO:0007669"/>
    <property type="project" value="TreeGrafter"/>
</dbReference>
<keyword evidence="4 6" id="KW-0863">Zinc-finger</keyword>
<accession>A0AA36D0X3</accession>
<evidence type="ECO:0000256" key="3">
    <source>
        <dbReference type="ARBA" id="ARBA00022737"/>
    </source>
</evidence>
<dbReference type="SUPFAM" id="SSF57850">
    <property type="entry name" value="RING/U-box"/>
    <property type="match status" value="1"/>
</dbReference>
<dbReference type="InterPro" id="IPR001841">
    <property type="entry name" value="Znf_RING"/>
</dbReference>
<evidence type="ECO:0000313" key="11">
    <source>
        <dbReference type="Proteomes" id="UP001177023"/>
    </source>
</evidence>
<feature type="domain" description="RING-type" evidence="8">
    <location>
        <begin position="43"/>
        <end position="94"/>
    </location>
</feature>
<evidence type="ECO:0000256" key="1">
    <source>
        <dbReference type="ARBA" id="ARBA00008518"/>
    </source>
</evidence>
<dbReference type="Gene3D" id="2.60.40.10">
    <property type="entry name" value="Immunoglobulins"/>
    <property type="match status" value="1"/>
</dbReference>
<dbReference type="PROSITE" id="PS50119">
    <property type="entry name" value="ZF_BBOX"/>
    <property type="match status" value="1"/>
</dbReference>
<dbReference type="SMART" id="SM00557">
    <property type="entry name" value="IG_FLMN"/>
    <property type="match status" value="1"/>
</dbReference>
<protein>
    <submittedName>
        <fullName evidence="10">Uncharacterized protein</fullName>
    </submittedName>
</protein>
<dbReference type="AlphaFoldDB" id="A0AA36D0X3"/>
<feature type="domain" description="B box-type" evidence="9">
    <location>
        <begin position="131"/>
        <end position="170"/>
    </location>
</feature>
<proteinExistence type="inferred from homology"/>
<gene>
    <name evidence="10" type="ORF">MSPICULIGERA_LOCUS16107</name>
</gene>
<evidence type="ECO:0000259" key="8">
    <source>
        <dbReference type="PROSITE" id="PS50089"/>
    </source>
</evidence>
<dbReference type="EMBL" id="CATQJA010002652">
    <property type="protein sequence ID" value="CAJ0577842.1"/>
    <property type="molecule type" value="Genomic_DNA"/>
</dbReference>
<dbReference type="Pfam" id="PF00630">
    <property type="entry name" value="Filamin"/>
    <property type="match status" value="1"/>
</dbReference>
<reference evidence="10" key="1">
    <citation type="submission" date="2023-06" db="EMBL/GenBank/DDBJ databases">
        <authorList>
            <person name="Delattre M."/>
        </authorList>
    </citation>
    <scope>NUCLEOTIDE SEQUENCE</scope>
    <source>
        <strain evidence="10">AF72</strain>
    </source>
</reference>
<dbReference type="InterPro" id="IPR013083">
    <property type="entry name" value="Znf_RING/FYVE/PHD"/>
</dbReference>
<dbReference type="InterPro" id="IPR017868">
    <property type="entry name" value="Filamin/ABP280_repeat-like"/>
</dbReference>
<dbReference type="Gene3D" id="3.30.40.10">
    <property type="entry name" value="Zinc/RING finger domain, C3HC4 (zinc finger)"/>
    <property type="match status" value="1"/>
</dbReference>
<dbReference type="SMART" id="SM00184">
    <property type="entry name" value="RING"/>
    <property type="match status" value="1"/>
</dbReference>
<dbReference type="Proteomes" id="UP001177023">
    <property type="component" value="Unassembled WGS sequence"/>
</dbReference>
<dbReference type="InterPro" id="IPR000315">
    <property type="entry name" value="Znf_B-box"/>
</dbReference>
<evidence type="ECO:0000256" key="6">
    <source>
        <dbReference type="PROSITE-ProRule" id="PRU00024"/>
    </source>
</evidence>
<dbReference type="PROSITE" id="PS00518">
    <property type="entry name" value="ZF_RING_1"/>
    <property type="match status" value="1"/>
</dbReference>
<dbReference type="PROSITE" id="PS50089">
    <property type="entry name" value="ZF_RING_2"/>
    <property type="match status" value="1"/>
</dbReference>